<proteinExistence type="predicted"/>
<name>A0A4Y9RR19_9BURK</name>
<dbReference type="Proteomes" id="UP000298438">
    <property type="component" value="Unassembled WGS sequence"/>
</dbReference>
<evidence type="ECO:0000313" key="1">
    <source>
        <dbReference type="EMBL" id="TFW11534.1"/>
    </source>
</evidence>
<comment type="caution">
    <text evidence="1">The sequence shown here is derived from an EMBL/GenBank/DDBJ whole genome shotgun (WGS) entry which is preliminary data.</text>
</comment>
<dbReference type="SUPFAM" id="SSF48256">
    <property type="entry name" value="Citrate synthase"/>
    <property type="match status" value="1"/>
</dbReference>
<dbReference type="OrthoDB" id="5405293at2"/>
<keyword evidence="2" id="KW-1185">Reference proteome</keyword>
<keyword evidence="1" id="KW-0456">Lyase</keyword>
<dbReference type="Gene3D" id="1.10.580.10">
    <property type="entry name" value="Citrate Synthase, domain 1"/>
    <property type="match status" value="1"/>
</dbReference>
<dbReference type="GO" id="GO:0006099">
    <property type="term" value="P:tricarboxylic acid cycle"/>
    <property type="evidence" value="ECO:0007669"/>
    <property type="project" value="UniProtKB-UniPathway"/>
</dbReference>
<reference evidence="1 2" key="1">
    <citation type="submission" date="2019-03" db="EMBL/GenBank/DDBJ databases">
        <title>Draft Genome Sequence of Massilia arenosa sp. nov., a Novel Massilia Species Isolated from a Sandy-loam Maize Soil.</title>
        <authorList>
            <person name="Raths R."/>
            <person name="Peta V."/>
            <person name="Bucking H."/>
        </authorList>
    </citation>
    <scope>NUCLEOTIDE SEQUENCE [LARGE SCALE GENOMIC DNA]</scope>
    <source>
        <strain evidence="1 2">MC02</strain>
    </source>
</reference>
<accession>A0A4Y9RR19</accession>
<dbReference type="InterPro" id="IPR016143">
    <property type="entry name" value="Citrate_synth-like_sm_a-sub"/>
</dbReference>
<sequence>MSGPDILQQNTGRLQTAMGQCFPGTHTIFRGHDLHQELLDMDWVGLYVFSITGRKLSDAQVRMLHAIWVCTSYPDTRLWNNRVASLAASNRSSANLGIVAGLALSEATTYGGQAGLRSITFITQAMQKVEQGASIEDVVLAEKAARRIYGYGRPINSIDERNPFIMQVARENGLDQGKHVLLAHEIEKVLVPRFPKLKMNYAALHAALIADMGLTPRDYQMVRVPTFLAGMPPCVADAAAKPEGTLFPTPCSGIAYEGVAGRVWPPSR</sequence>
<dbReference type="AlphaFoldDB" id="A0A4Y9RR19"/>
<dbReference type="UniPathway" id="UPA00223">
    <property type="reaction ID" value="UER00717"/>
</dbReference>
<gene>
    <name evidence="1" type="ORF">E4L96_21005</name>
</gene>
<dbReference type="RefSeq" id="WP_135209170.1">
    <property type="nucleotide sequence ID" value="NZ_SPVF01000257.1"/>
</dbReference>
<dbReference type="EMBL" id="SPVF01000257">
    <property type="protein sequence ID" value="TFW11534.1"/>
    <property type="molecule type" value="Genomic_DNA"/>
</dbReference>
<dbReference type="InterPro" id="IPR036969">
    <property type="entry name" value="Citrate_synthase_sf"/>
</dbReference>
<dbReference type="InterPro" id="IPR016142">
    <property type="entry name" value="Citrate_synth-like_lrg_a-sub"/>
</dbReference>
<organism evidence="1 2">
    <name type="scientific">Zemynaea arenosa</name>
    <dbReference type="NCBI Taxonomy" id="2561931"/>
    <lineage>
        <taxon>Bacteria</taxon>
        <taxon>Pseudomonadati</taxon>
        <taxon>Pseudomonadota</taxon>
        <taxon>Betaproteobacteria</taxon>
        <taxon>Burkholderiales</taxon>
        <taxon>Oxalobacteraceae</taxon>
        <taxon>Telluria group</taxon>
        <taxon>Zemynaea</taxon>
    </lineage>
</organism>
<protein>
    <submittedName>
        <fullName evidence="1">Citryl-CoA lyase</fullName>
    </submittedName>
</protein>
<dbReference type="GO" id="GO:0016829">
    <property type="term" value="F:lyase activity"/>
    <property type="evidence" value="ECO:0007669"/>
    <property type="project" value="UniProtKB-KW"/>
</dbReference>
<evidence type="ECO:0000313" key="2">
    <source>
        <dbReference type="Proteomes" id="UP000298438"/>
    </source>
</evidence>
<dbReference type="Gene3D" id="1.10.230.10">
    <property type="entry name" value="Cytochrome P450-Terp, domain 2"/>
    <property type="match status" value="1"/>
</dbReference>
<dbReference type="GO" id="GO:0046912">
    <property type="term" value="F:acyltransferase activity, acyl groups converted into alkyl on transfer"/>
    <property type="evidence" value="ECO:0007669"/>
    <property type="project" value="InterPro"/>
</dbReference>